<keyword evidence="4 7" id="KW-0500">Molybdenum</keyword>
<dbReference type="SUPFAM" id="SSF63882">
    <property type="entry name" value="MoeA N-terminal region -like"/>
    <property type="match status" value="1"/>
</dbReference>
<evidence type="ECO:0000256" key="7">
    <source>
        <dbReference type="RuleBase" id="RU365090"/>
    </source>
</evidence>
<reference evidence="9 10" key="1">
    <citation type="submission" date="2023-07" db="EMBL/GenBank/DDBJ databases">
        <title>Sorghum-associated microbial communities from plants grown in Nebraska, USA.</title>
        <authorList>
            <person name="Schachtman D."/>
        </authorList>
    </citation>
    <scope>NUCLEOTIDE SEQUENCE [LARGE SCALE GENOMIC DNA]</scope>
    <source>
        <strain evidence="9 10">BE248</strain>
    </source>
</reference>
<accession>A0ABU1UQW0</accession>
<comment type="cofactor">
    <cofactor evidence="7">
        <name>Mg(2+)</name>
        <dbReference type="ChEBI" id="CHEBI:18420"/>
    </cofactor>
</comment>
<name>A0ABU1UQW0_9ACTN</name>
<dbReference type="Pfam" id="PF03454">
    <property type="entry name" value="MoeA_C"/>
    <property type="match status" value="1"/>
</dbReference>
<dbReference type="EMBL" id="JAVDWH010000001">
    <property type="protein sequence ID" value="MDR7087567.1"/>
    <property type="molecule type" value="Genomic_DNA"/>
</dbReference>
<dbReference type="RefSeq" id="WP_309971431.1">
    <property type="nucleotide sequence ID" value="NZ_JAVDWH010000001.1"/>
</dbReference>
<dbReference type="InterPro" id="IPR005111">
    <property type="entry name" value="MoeA_C_domain_IV"/>
</dbReference>
<dbReference type="CDD" id="cd00887">
    <property type="entry name" value="MoeA"/>
    <property type="match status" value="1"/>
</dbReference>
<dbReference type="SUPFAM" id="SSF63867">
    <property type="entry name" value="MoeA C-terminal domain-like"/>
    <property type="match status" value="1"/>
</dbReference>
<comment type="catalytic activity">
    <reaction evidence="6">
        <text>adenylyl-molybdopterin + molybdate = Mo-molybdopterin + AMP + H(+)</text>
        <dbReference type="Rhea" id="RHEA:35047"/>
        <dbReference type="ChEBI" id="CHEBI:15378"/>
        <dbReference type="ChEBI" id="CHEBI:36264"/>
        <dbReference type="ChEBI" id="CHEBI:62727"/>
        <dbReference type="ChEBI" id="CHEBI:71302"/>
        <dbReference type="ChEBI" id="CHEBI:456215"/>
        <dbReference type="EC" id="2.10.1.1"/>
    </reaction>
</comment>
<dbReference type="InterPro" id="IPR036688">
    <property type="entry name" value="MoeA_C_domain_IV_sf"/>
</dbReference>
<organism evidence="9 10">
    <name type="scientific">Aeromicrobium panaciterrae</name>
    <dbReference type="NCBI Taxonomy" id="363861"/>
    <lineage>
        <taxon>Bacteria</taxon>
        <taxon>Bacillati</taxon>
        <taxon>Actinomycetota</taxon>
        <taxon>Actinomycetes</taxon>
        <taxon>Propionibacteriales</taxon>
        <taxon>Nocardioidaceae</taxon>
        <taxon>Aeromicrobium</taxon>
    </lineage>
</organism>
<keyword evidence="10" id="KW-1185">Reference proteome</keyword>
<dbReference type="NCBIfam" id="NF045515">
    <property type="entry name" value="Glp_gephyrin"/>
    <property type="match status" value="1"/>
</dbReference>
<dbReference type="SUPFAM" id="SSF53218">
    <property type="entry name" value="Molybdenum cofactor biosynthesis proteins"/>
    <property type="match status" value="1"/>
</dbReference>
<dbReference type="PANTHER" id="PTHR10192:SF5">
    <property type="entry name" value="GEPHYRIN"/>
    <property type="match status" value="1"/>
</dbReference>
<dbReference type="EC" id="2.10.1.1" evidence="7"/>
<dbReference type="InterPro" id="IPR005110">
    <property type="entry name" value="MoeA_linker/N"/>
</dbReference>
<dbReference type="PANTHER" id="PTHR10192">
    <property type="entry name" value="MOLYBDOPTERIN BIOSYNTHESIS PROTEIN"/>
    <property type="match status" value="1"/>
</dbReference>
<dbReference type="InterPro" id="IPR001453">
    <property type="entry name" value="MoaB/Mog_dom"/>
</dbReference>
<dbReference type="Pfam" id="PF00994">
    <property type="entry name" value="MoCF_biosynth"/>
    <property type="match status" value="1"/>
</dbReference>
<dbReference type="InterPro" id="IPR036425">
    <property type="entry name" value="MoaB/Mog-like_dom_sf"/>
</dbReference>
<dbReference type="Gene3D" id="2.170.190.11">
    <property type="entry name" value="Molybdopterin biosynthesis moea protein, domain 3"/>
    <property type="match status" value="1"/>
</dbReference>
<feature type="domain" description="MoaB/Mog" evidence="8">
    <location>
        <begin position="188"/>
        <end position="327"/>
    </location>
</feature>
<comment type="pathway">
    <text evidence="2 7">Cofactor biosynthesis; molybdopterin biosynthesis.</text>
</comment>
<dbReference type="NCBIfam" id="TIGR00177">
    <property type="entry name" value="molyb_syn"/>
    <property type="match status" value="1"/>
</dbReference>
<dbReference type="GO" id="GO:0061599">
    <property type="term" value="F:molybdopterin molybdotransferase activity"/>
    <property type="evidence" value="ECO:0007669"/>
    <property type="project" value="UniProtKB-EC"/>
</dbReference>
<evidence type="ECO:0000259" key="8">
    <source>
        <dbReference type="SMART" id="SM00852"/>
    </source>
</evidence>
<comment type="function">
    <text evidence="1 7">Catalyzes the insertion of molybdate into adenylated molybdopterin with the concomitant release of AMP.</text>
</comment>
<dbReference type="Pfam" id="PF03453">
    <property type="entry name" value="MoeA_N"/>
    <property type="match status" value="1"/>
</dbReference>
<dbReference type="Gene3D" id="3.90.105.10">
    <property type="entry name" value="Molybdopterin biosynthesis moea protein, domain 2"/>
    <property type="match status" value="1"/>
</dbReference>
<keyword evidence="5 7" id="KW-0501">Molybdenum cofactor biosynthesis</keyword>
<dbReference type="Gene3D" id="2.40.340.10">
    <property type="entry name" value="MoeA, C-terminal, domain IV"/>
    <property type="match status" value="1"/>
</dbReference>
<dbReference type="InterPro" id="IPR038987">
    <property type="entry name" value="MoeA-like"/>
</dbReference>
<evidence type="ECO:0000313" key="9">
    <source>
        <dbReference type="EMBL" id="MDR7087567.1"/>
    </source>
</evidence>
<evidence type="ECO:0000256" key="6">
    <source>
        <dbReference type="ARBA" id="ARBA00047317"/>
    </source>
</evidence>
<dbReference type="Gene3D" id="3.40.980.10">
    <property type="entry name" value="MoaB/Mog-like domain"/>
    <property type="match status" value="1"/>
</dbReference>
<evidence type="ECO:0000256" key="5">
    <source>
        <dbReference type="ARBA" id="ARBA00023150"/>
    </source>
</evidence>
<evidence type="ECO:0000256" key="1">
    <source>
        <dbReference type="ARBA" id="ARBA00002901"/>
    </source>
</evidence>
<proteinExistence type="inferred from homology"/>
<protein>
    <recommendedName>
        <fullName evidence="7">Molybdopterin molybdenumtransferase</fullName>
        <ecNumber evidence="7">2.10.1.1</ecNumber>
    </recommendedName>
</protein>
<evidence type="ECO:0000256" key="3">
    <source>
        <dbReference type="ARBA" id="ARBA00010763"/>
    </source>
</evidence>
<sequence>MPSEVIEVEDHLANILRSVTPLPTETIQLRQAGGRTLARDLIAAHDIPSFENSSMDGFAVLYADVSNASPENPVSLEIVADIPAGTDLDPLVASGQAARLMTGSVMPSSADTIVPFEHTVEGLTDRLDRVTVIEAPRTQGVFVRRPAEDIAVGDLLLHAGTHLGPRQLASALAAGLVEAQVARTPRIAIVSTGSELVTDGSPLARGQIPDSNSPMLAELAREAGAEVVLHSSVSDHDAEVLAVVQELEKLKADLVVFTGGISAGAYDVVKSALSAEDLMQFTQVRMQPGKPQGFGVAPSGLVLFGLPGNPVSTAVSWEVFVRPALLAMQGRTEIHRRVIRVRTTTGWKSPSGRRQYTPVALDTSDAGQWTAGPASSGHSGSHLVGSLALADGYAVIAAETEVVEAGQEVDVMVVA</sequence>
<dbReference type="InterPro" id="IPR036135">
    <property type="entry name" value="MoeA_linker/N_sf"/>
</dbReference>
<evidence type="ECO:0000313" key="10">
    <source>
        <dbReference type="Proteomes" id="UP001257739"/>
    </source>
</evidence>
<comment type="caution">
    <text evidence="9">The sequence shown here is derived from an EMBL/GenBank/DDBJ whole genome shotgun (WGS) entry which is preliminary data.</text>
</comment>
<keyword evidence="7 9" id="KW-0808">Transferase</keyword>
<dbReference type="Proteomes" id="UP001257739">
    <property type="component" value="Unassembled WGS sequence"/>
</dbReference>
<comment type="similarity">
    <text evidence="3 7">Belongs to the MoeA family.</text>
</comment>
<evidence type="ECO:0000256" key="2">
    <source>
        <dbReference type="ARBA" id="ARBA00005046"/>
    </source>
</evidence>
<keyword evidence="7" id="KW-0479">Metal-binding</keyword>
<dbReference type="SMART" id="SM00852">
    <property type="entry name" value="MoCF_biosynth"/>
    <property type="match status" value="1"/>
</dbReference>
<evidence type="ECO:0000256" key="4">
    <source>
        <dbReference type="ARBA" id="ARBA00022505"/>
    </source>
</evidence>
<keyword evidence="7" id="KW-0460">Magnesium</keyword>
<gene>
    <name evidence="9" type="ORF">J2X11_002406</name>
</gene>